<evidence type="ECO:0000256" key="2">
    <source>
        <dbReference type="ARBA" id="ARBA00022525"/>
    </source>
</evidence>
<evidence type="ECO:0000313" key="7">
    <source>
        <dbReference type="Proteomes" id="UP000319619"/>
    </source>
</evidence>
<dbReference type="AlphaFoldDB" id="A0A532V2W1"/>
<keyword evidence="2" id="KW-0964">Secreted</keyword>
<feature type="region of interest" description="Disordered" evidence="4">
    <location>
        <begin position="487"/>
        <end position="516"/>
    </location>
</feature>
<dbReference type="SMART" id="SM00710">
    <property type="entry name" value="PbH1"/>
    <property type="match status" value="4"/>
</dbReference>
<dbReference type="InterPro" id="IPR006626">
    <property type="entry name" value="PbH1"/>
</dbReference>
<evidence type="ECO:0000256" key="5">
    <source>
        <dbReference type="SAM" id="SignalP"/>
    </source>
</evidence>
<proteinExistence type="predicted"/>
<feature type="chain" id="PRO_5021845369" description="Right handed beta helix domain-containing protein" evidence="5">
    <location>
        <begin position="21"/>
        <end position="516"/>
    </location>
</feature>
<dbReference type="InterPro" id="IPR011050">
    <property type="entry name" value="Pectin_lyase_fold/virulence"/>
</dbReference>
<evidence type="ECO:0008006" key="8">
    <source>
        <dbReference type="Google" id="ProtNLM"/>
    </source>
</evidence>
<dbReference type="GO" id="GO:0005576">
    <property type="term" value="C:extracellular region"/>
    <property type="evidence" value="ECO:0007669"/>
    <property type="project" value="UniProtKB-SubCell"/>
</dbReference>
<dbReference type="Gene3D" id="2.160.20.10">
    <property type="entry name" value="Single-stranded right-handed beta-helix, Pectin lyase-like"/>
    <property type="match status" value="1"/>
</dbReference>
<comment type="subcellular location">
    <subcellularLocation>
        <location evidence="1">Secreted</location>
    </subcellularLocation>
</comment>
<keyword evidence="3 5" id="KW-0732">Signal</keyword>
<evidence type="ECO:0000256" key="4">
    <source>
        <dbReference type="SAM" id="MobiDB-lite"/>
    </source>
</evidence>
<feature type="signal peptide" evidence="5">
    <location>
        <begin position="1"/>
        <end position="20"/>
    </location>
</feature>
<evidence type="ECO:0000313" key="6">
    <source>
        <dbReference type="EMBL" id="TKJ41554.1"/>
    </source>
</evidence>
<dbReference type="GO" id="GO:0016837">
    <property type="term" value="F:carbon-oxygen lyase activity, acting on polysaccharides"/>
    <property type="evidence" value="ECO:0007669"/>
    <property type="project" value="TreeGrafter"/>
</dbReference>
<dbReference type="PANTHER" id="PTHR40088:SF2">
    <property type="entry name" value="SECRETED SUGAR HYDROLASE"/>
    <property type="match status" value="1"/>
</dbReference>
<evidence type="ECO:0000256" key="3">
    <source>
        <dbReference type="ARBA" id="ARBA00022729"/>
    </source>
</evidence>
<protein>
    <recommendedName>
        <fullName evidence="8">Right handed beta helix domain-containing protein</fullName>
    </recommendedName>
</protein>
<dbReference type="PANTHER" id="PTHR40088">
    <property type="entry name" value="PECTATE LYASE (EUROFUNG)"/>
    <property type="match status" value="1"/>
</dbReference>
<name>A0A532V2W1_UNCL8</name>
<comment type="caution">
    <text evidence="6">The sequence shown here is derived from an EMBL/GenBank/DDBJ whole genome shotgun (WGS) entry which is preliminary data.</text>
</comment>
<dbReference type="EMBL" id="NJBN01000002">
    <property type="protein sequence ID" value="TKJ41554.1"/>
    <property type="molecule type" value="Genomic_DNA"/>
</dbReference>
<accession>A0A532V2W1</accession>
<dbReference type="InterPro" id="IPR052052">
    <property type="entry name" value="Polysaccharide_Lyase_9"/>
</dbReference>
<dbReference type="InterPro" id="IPR012334">
    <property type="entry name" value="Pectin_lyas_fold"/>
</dbReference>
<reference evidence="6 7" key="1">
    <citation type="submission" date="2017-06" db="EMBL/GenBank/DDBJ databases">
        <title>Novel microbial phyla capable of carbon fixation and sulfur reduction in deep-sea sediments.</title>
        <authorList>
            <person name="Huang J."/>
            <person name="Baker B."/>
            <person name="Wang Y."/>
        </authorList>
    </citation>
    <scope>NUCLEOTIDE SEQUENCE [LARGE SCALE GENOMIC DNA]</scope>
    <source>
        <strain evidence="6">B3_LCP</strain>
    </source>
</reference>
<evidence type="ECO:0000256" key="1">
    <source>
        <dbReference type="ARBA" id="ARBA00004613"/>
    </source>
</evidence>
<dbReference type="SUPFAM" id="SSF51126">
    <property type="entry name" value="Pectin lyase-like"/>
    <property type="match status" value="1"/>
</dbReference>
<feature type="compositionally biased region" description="Pro residues" evidence="4">
    <location>
        <begin position="504"/>
        <end position="516"/>
    </location>
</feature>
<gene>
    <name evidence="6" type="ORF">CEE37_03035</name>
</gene>
<sequence length="516" mass="56480">MKKMMAALAALIMISGTVQAADWYVDWNSGSNGANGSQANPWQTLNYALNQGSIVEPGDTIWLRGGTYIEDVVLDWGDVVNGTTDNLVTIRAYEEDTTIEEVTLQGKIRVYSNAGGQAYGINHRYMNFRITGSGADAYRLSGDNPDVVTEFINMEMDSCQASGIYMGYGSNNFGILRVLGCDIHHNPPGNINGSGDGNSGIILSAKGHIEIEDCAIHNNGDRQFASFENKGINIQNQPGYTGHLKRSYIYENVETGIDCPIEYGLIEDCVFYYNGIMDTVEVGWGEENGDSNISLQSSGHDIIIRRCLIYNSGRYGICSMCDDNVIYNCTIVDTIPYEKQYYQADRGPLYFDSAAEGNVAKNNIIVNLIPYTEGDDPDLFIAMLASDDEMGNSYTGNTIDHNLYYTPYHPDGKIVKIAGGGTFNLPELQSAWPSTNNDDNSLSEMPHFTDRFNNIYSLTELSPAIDSGTTAITGSIFIPPDEYSGDAPDMGYWELTDPGGAPAPSEPPWLEPPIGQ</sequence>
<dbReference type="Proteomes" id="UP000319619">
    <property type="component" value="Unassembled WGS sequence"/>
</dbReference>
<organism evidence="6 7">
    <name type="scientific">candidate division LCP-89 bacterium B3_LCP</name>
    <dbReference type="NCBI Taxonomy" id="2012998"/>
    <lineage>
        <taxon>Bacteria</taxon>
        <taxon>Pseudomonadati</taxon>
        <taxon>Bacteria division LCP-89</taxon>
    </lineage>
</organism>